<dbReference type="AlphaFoldDB" id="A0A483BL43"/>
<dbReference type="SUPFAM" id="SSF53590">
    <property type="entry name" value="Nucleoside hydrolase"/>
    <property type="match status" value="1"/>
</dbReference>
<comment type="caution">
    <text evidence="1">The sequence shown here is derived from an EMBL/GenBank/DDBJ whole genome shotgun (WGS) entry which is preliminary data.</text>
</comment>
<sequence length="303" mass="33067">MNKLKELIVDTDPGVDDALALALAFRNSNLKIDLITTVHGNIGVKQSTNNALKLLTFWGKKVPVAAGSEASLLGRNFEARSVHGNNGLGDAKFPAPDKGLLLNTNAVSSIHKLLSNSDHRISILAIAPLTNLAILLKEYPEDRKKISEIIMMGGSWGRGNAGIFSEFNVFNDPEAANIIFQSTIPLTIIPLEIGRMAQINKSMITSIKASGTIGYSISLMFDGYHSGPDRNTFNIYDALTVSYLLHPDFFTLVSAFVAVEIGGKYTRGATVIDDRGKLKQPFNAKVAKKVDVEAFSNWFQKQW</sequence>
<dbReference type="GO" id="GO:0006152">
    <property type="term" value="P:purine nucleoside catabolic process"/>
    <property type="evidence" value="ECO:0007669"/>
    <property type="project" value="TreeGrafter"/>
</dbReference>
<dbReference type="InterPro" id="IPR036452">
    <property type="entry name" value="Ribo_hydro-like"/>
</dbReference>
<dbReference type="PANTHER" id="PTHR12304:SF15">
    <property type="entry name" value="NON-SPECIFIC RIBONUCLEOSIDE HYDROLASE RIHC"/>
    <property type="match status" value="1"/>
</dbReference>
<accession>A0A483BL43</accession>
<dbReference type="RefSeq" id="WP_071419353.1">
    <property type="nucleotide sequence ID" value="NZ_MLKQ01000198.1"/>
</dbReference>
<dbReference type="GO" id="GO:0008477">
    <property type="term" value="F:purine nucleosidase activity"/>
    <property type="evidence" value="ECO:0007669"/>
    <property type="project" value="TreeGrafter"/>
</dbReference>
<dbReference type="InterPro" id="IPR023186">
    <property type="entry name" value="IUNH"/>
</dbReference>
<reference evidence="1" key="1">
    <citation type="submission" date="2019-10" db="EMBL/GenBank/DDBJ databases">
        <title>Malate fermentation in French cider.</title>
        <authorList>
            <person name="Cousin F.J."/>
            <person name="Medina Fernandez S."/>
            <person name="Misery B."/>
            <person name="Laplace J.-M."/>
            <person name="Cretenet M."/>
        </authorList>
    </citation>
    <scope>NUCLEOTIDE SEQUENCE</scope>
    <source>
        <strain evidence="1">UCMA15129</strain>
    </source>
</reference>
<dbReference type="Pfam" id="PF01156">
    <property type="entry name" value="IU_nuc_hydro"/>
    <property type="match status" value="1"/>
</dbReference>
<dbReference type="InterPro" id="IPR001910">
    <property type="entry name" value="Inosine/uridine_hydrolase_dom"/>
</dbReference>
<dbReference type="GO" id="GO:0005829">
    <property type="term" value="C:cytosol"/>
    <property type="evidence" value="ECO:0007669"/>
    <property type="project" value="TreeGrafter"/>
</dbReference>
<organism evidence="1 2">
    <name type="scientific">Oenococcus oeni</name>
    <name type="common">Leuconostoc oenos</name>
    <dbReference type="NCBI Taxonomy" id="1247"/>
    <lineage>
        <taxon>Bacteria</taxon>
        <taxon>Bacillati</taxon>
        <taxon>Bacillota</taxon>
        <taxon>Bacilli</taxon>
        <taxon>Lactobacillales</taxon>
        <taxon>Lactobacillaceae</taxon>
        <taxon>Oenococcus</taxon>
    </lineage>
</organism>
<dbReference type="PANTHER" id="PTHR12304">
    <property type="entry name" value="INOSINE-URIDINE PREFERRING NUCLEOSIDE HYDROLASE"/>
    <property type="match status" value="1"/>
</dbReference>
<dbReference type="Proteomes" id="UP001281024">
    <property type="component" value="Unassembled WGS sequence"/>
</dbReference>
<dbReference type="EMBL" id="WERV01000001">
    <property type="protein sequence ID" value="MDV7714447.1"/>
    <property type="molecule type" value="Genomic_DNA"/>
</dbReference>
<protein>
    <submittedName>
        <fullName evidence="1">Nucleoside hydrolase</fullName>
    </submittedName>
</protein>
<evidence type="ECO:0000313" key="2">
    <source>
        <dbReference type="Proteomes" id="UP001281024"/>
    </source>
</evidence>
<gene>
    <name evidence="1" type="ORF">GA838_01440</name>
</gene>
<keyword evidence="1" id="KW-0378">Hydrolase</keyword>
<dbReference type="Gene3D" id="3.90.245.10">
    <property type="entry name" value="Ribonucleoside hydrolase-like"/>
    <property type="match status" value="1"/>
</dbReference>
<proteinExistence type="predicted"/>
<evidence type="ECO:0000313" key="1">
    <source>
        <dbReference type="EMBL" id="MDV7714447.1"/>
    </source>
</evidence>
<dbReference type="CDD" id="cd02651">
    <property type="entry name" value="nuc_hydro_IU_UC_XIUA"/>
    <property type="match status" value="1"/>
</dbReference>
<name>A0A483BL43_OENOE</name>